<feature type="region of interest" description="Disordered" evidence="2">
    <location>
        <begin position="358"/>
        <end position="398"/>
    </location>
</feature>
<keyword evidence="5" id="KW-1185">Reference proteome</keyword>
<dbReference type="PANTHER" id="PTHR42987">
    <property type="entry name" value="PEPTIDASE S49"/>
    <property type="match status" value="1"/>
</dbReference>
<evidence type="ECO:0000256" key="2">
    <source>
        <dbReference type="SAM" id="MobiDB-lite"/>
    </source>
</evidence>
<dbReference type="Pfam" id="PF01343">
    <property type="entry name" value="Peptidase_S49"/>
    <property type="match status" value="1"/>
</dbReference>
<comment type="caution">
    <text evidence="4">The sequence shown here is derived from an EMBL/GenBank/DDBJ whole genome shotgun (WGS) entry which is preliminary data.</text>
</comment>
<sequence>MAKYTLTLADLANQPWAIEPATGNALAMQLAHAPMALETPEEDPIIYEFNWVWYPKAQLPNSIAVIQIRGAIYDYYAQYICDKLDLIYRDQNVTGLLVKLSSPGGQSMAGTRIADKLLAAPWNTACVVDYGMAASAGYAIGVACDGFYGGRSSDMVGSIGTYITWQDFSGYFKKNGIVIKDLYADQSTEKNAEVRAAQEGNTEPLRAIATAEATRFIDYVKSRRPNLGRNASILKGAMFMADQGVSEGMLDGIATEKEILAALRGTSASLTISSTRTDMFGFKKVPALEALAGLQGEQLTDSLLESANAELATLGVTGCAIVTQAQFEAIASAADPAALTNANAEVTRLTTELNTVKSERDKAKGELETAQSEVTRLGSLNGAEPTTPKNANDKQADADQTEKITLSYTAESAGIAHLIN</sequence>
<name>A0ABS3JPE1_9BACT</name>
<feature type="domain" description="Peptidase S49" evidence="3">
    <location>
        <begin position="131"/>
        <end position="264"/>
    </location>
</feature>
<gene>
    <name evidence="4" type="ORF">J2I46_20990</name>
</gene>
<dbReference type="Gene3D" id="3.90.226.10">
    <property type="entry name" value="2-enoyl-CoA Hydratase, Chain A, domain 1"/>
    <property type="match status" value="1"/>
</dbReference>
<protein>
    <submittedName>
        <fullName evidence="4">S49 family peptidase</fullName>
    </submittedName>
</protein>
<dbReference type="InterPro" id="IPR002142">
    <property type="entry name" value="Peptidase_S49"/>
</dbReference>
<dbReference type="EMBL" id="JAFMYW010000007">
    <property type="protein sequence ID" value="MBO0951074.1"/>
    <property type="molecule type" value="Genomic_DNA"/>
</dbReference>
<organism evidence="4 5">
    <name type="scientific">Fibrella forsythiae</name>
    <dbReference type="NCBI Taxonomy" id="2817061"/>
    <lineage>
        <taxon>Bacteria</taxon>
        <taxon>Pseudomonadati</taxon>
        <taxon>Bacteroidota</taxon>
        <taxon>Cytophagia</taxon>
        <taxon>Cytophagales</taxon>
        <taxon>Spirosomataceae</taxon>
        <taxon>Fibrella</taxon>
    </lineage>
</organism>
<proteinExistence type="inferred from homology"/>
<evidence type="ECO:0000259" key="3">
    <source>
        <dbReference type="Pfam" id="PF01343"/>
    </source>
</evidence>
<comment type="similarity">
    <text evidence="1">Belongs to the peptidase S49 family.</text>
</comment>
<dbReference type="PANTHER" id="PTHR42987:SF6">
    <property type="entry name" value="PROTEINASE IV"/>
    <property type="match status" value="1"/>
</dbReference>
<evidence type="ECO:0000313" key="4">
    <source>
        <dbReference type="EMBL" id="MBO0951074.1"/>
    </source>
</evidence>
<dbReference type="InterPro" id="IPR029045">
    <property type="entry name" value="ClpP/crotonase-like_dom_sf"/>
</dbReference>
<evidence type="ECO:0000256" key="1">
    <source>
        <dbReference type="ARBA" id="ARBA00008683"/>
    </source>
</evidence>
<dbReference type="RefSeq" id="WP_207331033.1">
    <property type="nucleotide sequence ID" value="NZ_JAFMYW010000007.1"/>
</dbReference>
<accession>A0ABS3JPE1</accession>
<dbReference type="SUPFAM" id="SSF52096">
    <property type="entry name" value="ClpP/crotonase"/>
    <property type="match status" value="1"/>
</dbReference>
<reference evidence="4 5" key="1">
    <citation type="submission" date="2021-03" db="EMBL/GenBank/DDBJ databases">
        <title>Fibrella sp. HMF5405 genome sequencing and assembly.</title>
        <authorList>
            <person name="Kang H."/>
            <person name="Kim H."/>
            <person name="Bae S."/>
            <person name="Joh K."/>
        </authorList>
    </citation>
    <scope>NUCLEOTIDE SEQUENCE [LARGE SCALE GENOMIC DNA]</scope>
    <source>
        <strain evidence="4 5">HMF5405</strain>
    </source>
</reference>
<dbReference type="Proteomes" id="UP000664628">
    <property type="component" value="Unassembled WGS sequence"/>
</dbReference>
<evidence type="ECO:0000313" key="5">
    <source>
        <dbReference type="Proteomes" id="UP000664628"/>
    </source>
</evidence>
<feature type="compositionally biased region" description="Basic and acidic residues" evidence="2">
    <location>
        <begin position="358"/>
        <end position="367"/>
    </location>
</feature>